<proteinExistence type="predicted"/>
<gene>
    <name evidence="2" type="ORF">ACH4OY_20305</name>
</gene>
<keyword evidence="3" id="KW-1185">Reference proteome</keyword>
<name>A0ABW7SMU0_9ACTN</name>
<reference evidence="2 3" key="1">
    <citation type="submission" date="2024-10" db="EMBL/GenBank/DDBJ databases">
        <title>The Natural Products Discovery Center: Release of the First 8490 Sequenced Strains for Exploring Actinobacteria Biosynthetic Diversity.</title>
        <authorList>
            <person name="Kalkreuter E."/>
            <person name="Kautsar S.A."/>
            <person name="Yang D."/>
            <person name="Bader C.D."/>
            <person name="Teijaro C.N."/>
            <person name="Fluegel L."/>
            <person name="Davis C.M."/>
            <person name="Simpson J.R."/>
            <person name="Lauterbach L."/>
            <person name="Steele A.D."/>
            <person name="Gui C."/>
            <person name="Meng S."/>
            <person name="Li G."/>
            <person name="Viehrig K."/>
            <person name="Ye F."/>
            <person name="Su P."/>
            <person name="Kiefer A.F."/>
            <person name="Nichols A."/>
            <person name="Cepeda A.J."/>
            <person name="Yan W."/>
            <person name="Fan B."/>
            <person name="Jiang Y."/>
            <person name="Adhikari A."/>
            <person name="Zheng C.-J."/>
            <person name="Schuster L."/>
            <person name="Cowan T.M."/>
            <person name="Smanski M.J."/>
            <person name="Chevrette M.G."/>
            <person name="De Carvalho L.P.S."/>
            <person name="Shen B."/>
        </authorList>
    </citation>
    <scope>NUCLEOTIDE SEQUENCE [LARGE SCALE GENOMIC DNA]</scope>
    <source>
        <strain evidence="2 3">NPDC021253</strain>
    </source>
</reference>
<dbReference type="EMBL" id="JBIRPU010000014">
    <property type="protein sequence ID" value="MFI0795005.1"/>
    <property type="molecule type" value="Genomic_DNA"/>
</dbReference>
<dbReference type="RefSeq" id="WP_396681831.1">
    <property type="nucleotide sequence ID" value="NZ_JBIRPU010000014.1"/>
</dbReference>
<evidence type="ECO:0000256" key="1">
    <source>
        <dbReference type="SAM" id="SignalP"/>
    </source>
</evidence>
<feature type="signal peptide" evidence="1">
    <location>
        <begin position="1"/>
        <end position="16"/>
    </location>
</feature>
<evidence type="ECO:0000313" key="2">
    <source>
        <dbReference type="EMBL" id="MFI0795005.1"/>
    </source>
</evidence>
<dbReference type="Proteomes" id="UP001611075">
    <property type="component" value="Unassembled WGS sequence"/>
</dbReference>
<feature type="chain" id="PRO_5046992386" evidence="1">
    <location>
        <begin position="17"/>
        <end position="183"/>
    </location>
</feature>
<organism evidence="2 3">
    <name type="scientific">Micromonospora rubida</name>
    <dbReference type="NCBI Taxonomy" id="2697657"/>
    <lineage>
        <taxon>Bacteria</taxon>
        <taxon>Bacillati</taxon>
        <taxon>Actinomycetota</taxon>
        <taxon>Actinomycetes</taxon>
        <taxon>Micromonosporales</taxon>
        <taxon>Micromonosporaceae</taxon>
        <taxon>Micromonospora</taxon>
    </lineage>
</organism>
<evidence type="ECO:0000313" key="3">
    <source>
        <dbReference type="Proteomes" id="UP001611075"/>
    </source>
</evidence>
<comment type="caution">
    <text evidence="2">The sequence shown here is derived from an EMBL/GenBank/DDBJ whole genome shotgun (WGS) entry which is preliminary data.</text>
</comment>
<keyword evidence="1" id="KW-0732">Signal</keyword>
<protein>
    <submittedName>
        <fullName evidence="2">Uncharacterized protein</fullName>
    </submittedName>
</protein>
<dbReference type="PROSITE" id="PS51257">
    <property type="entry name" value="PROKAR_LIPOPROTEIN"/>
    <property type="match status" value="1"/>
</dbReference>
<accession>A0ABW7SMU0</accession>
<sequence length="183" mass="19460">MLKKLALIAVTAAFLAGCGSTPDGGTAAQPEGKTDLSASRVKDYASPVELRAESTAVVRGTMESSTKDKLNNLPVTISKVRVQHVLWGKVPSDVLAVQQVGDETMKLHDTGAILGKDREYVLFVKPFQLAPGKDTGRWLITGDQGTFARSSDGATFEFAGAGNPPELPRTLRTTVVESDAFLN</sequence>